<dbReference type="PROSITE" id="PS01047">
    <property type="entry name" value="HMA_1"/>
    <property type="match status" value="1"/>
</dbReference>
<comment type="caution">
    <text evidence="3">The sequence shown here is derived from an EMBL/GenBank/DDBJ whole genome shotgun (WGS) entry which is preliminary data.</text>
</comment>
<dbReference type="InterPro" id="IPR017969">
    <property type="entry name" value="Heavy-metal-associated_CS"/>
</dbReference>
<dbReference type="Proteomes" id="UP000538031">
    <property type="component" value="Unassembled WGS sequence"/>
</dbReference>
<accession>A0A7J4MU92</accession>
<dbReference type="PRINTS" id="PR00942">
    <property type="entry name" value="CUATPASEI"/>
</dbReference>
<dbReference type="Gene3D" id="3.30.70.100">
    <property type="match status" value="1"/>
</dbReference>
<evidence type="ECO:0000313" key="3">
    <source>
        <dbReference type="EMBL" id="HIH64173.1"/>
    </source>
</evidence>
<dbReference type="PROSITE" id="PS50846">
    <property type="entry name" value="HMA_2"/>
    <property type="match status" value="1"/>
</dbReference>
<dbReference type="InterPro" id="IPR006121">
    <property type="entry name" value="HMA_dom"/>
</dbReference>
<gene>
    <name evidence="3" type="ORF">HA285_00970</name>
</gene>
<evidence type="ECO:0000313" key="4">
    <source>
        <dbReference type="Proteomes" id="UP000538031"/>
    </source>
</evidence>
<reference evidence="4" key="1">
    <citation type="journal article" date="2020" name="bioRxiv">
        <title>A rank-normalized archaeal taxonomy based on genome phylogeny resolves widespread incomplete and uneven classifications.</title>
        <authorList>
            <person name="Rinke C."/>
            <person name="Chuvochina M."/>
            <person name="Mussig A.J."/>
            <person name="Chaumeil P.-A."/>
            <person name="Waite D.W."/>
            <person name="Whitman W.B."/>
            <person name="Parks D.H."/>
            <person name="Hugenholtz P."/>
        </authorList>
    </citation>
    <scope>NUCLEOTIDE SEQUENCE [LARGE SCALE GENOMIC DNA]</scope>
</reference>
<keyword evidence="1" id="KW-0479">Metal-binding</keyword>
<dbReference type="CDD" id="cd00371">
    <property type="entry name" value="HMA"/>
    <property type="match status" value="1"/>
</dbReference>
<dbReference type="SUPFAM" id="SSF55008">
    <property type="entry name" value="HMA, heavy metal-associated domain"/>
    <property type="match status" value="1"/>
</dbReference>
<evidence type="ECO:0000256" key="1">
    <source>
        <dbReference type="ARBA" id="ARBA00022723"/>
    </source>
</evidence>
<dbReference type="GO" id="GO:0046872">
    <property type="term" value="F:metal ion binding"/>
    <property type="evidence" value="ECO:0007669"/>
    <property type="project" value="UniProtKB-KW"/>
</dbReference>
<dbReference type="FunFam" id="3.30.70.100:FF:000001">
    <property type="entry name" value="ATPase copper transporting beta"/>
    <property type="match status" value="1"/>
</dbReference>
<dbReference type="Pfam" id="PF00403">
    <property type="entry name" value="HMA"/>
    <property type="match status" value="1"/>
</dbReference>
<name>A0A7J4MU92_METTF</name>
<dbReference type="AlphaFoldDB" id="A0A7J4MU92"/>
<evidence type="ECO:0000259" key="2">
    <source>
        <dbReference type="PROSITE" id="PS50846"/>
    </source>
</evidence>
<protein>
    <submittedName>
        <fullName evidence="3">Heavy-metal-associated domain-containing protein</fullName>
    </submittedName>
</protein>
<dbReference type="EMBL" id="DUHT01000011">
    <property type="protein sequence ID" value="HIH64173.1"/>
    <property type="molecule type" value="Genomic_DNA"/>
</dbReference>
<dbReference type="InterPro" id="IPR036163">
    <property type="entry name" value="HMA_dom_sf"/>
</dbReference>
<organism evidence="3 4">
    <name type="scientific">Methanothermobacter thermautotrophicus</name>
    <name type="common">Methanobacterium thermoformicicum</name>
    <dbReference type="NCBI Taxonomy" id="145262"/>
    <lineage>
        <taxon>Archaea</taxon>
        <taxon>Methanobacteriati</taxon>
        <taxon>Methanobacteriota</taxon>
        <taxon>Methanomada group</taxon>
        <taxon>Methanobacteria</taxon>
        <taxon>Methanobacteriales</taxon>
        <taxon>Methanobacteriaceae</taxon>
        <taxon>Methanothermobacter</taxon>
    </lineage>
</organism>
<sequence>MKRITIRIGGMGCAACALKIEEALRKLDGIRDAAVNLVEGKVSVEYDPRRVDLSD</sequence>
<proteinExistence type="predicted"/>
<feature type="non-terminal residue" evidence="3">
    <location>
        <position position="55"/>
    </location>
</feature>
<feature type="domain" description="HMA" evidence="2">
    <location>
        <begin position="2"/>
        <end position="55"/>
    </location>
</feature>